<dbReference type="Proteomes" id="UP000013523">
    <property type="component" value="Chromosome"/>
</dbReference>
<dbReference type="PATRIC" id="fig|86416.3.peg.2536"/>
<keyword evidence="2" id="KW-1185">Reference proteome</keyword>
<dbReference type="RefSeq" id="WP_015615712.1">
    <property type="nucleotide sequence ID" value="NC_021182.1"/>
</dbReference>
<dbReference type="EMBL" id="CP003261">
    <property type="protein sequence ID" value="AGK97412.1"/>
    <property type="molecule type" value="Genomic_DNA"/>
</dbReference>
<sequence>MEITIKDKKYNIDEITVKDSQEVFKRAVTLISKVATNKVIQTFIKGIDKSMDTQAFLIQGAQLLPVLLNLAFDDTIGLISCVANIPQDELENFGISKLLLIIEAIAKENDIAGIIENLKNSVGAIKATLKLSAPLATSAL</sequence>
<accession>R4K2S4</accession>
<proteinExistence type="predicted"/>
<evidence type="ECO:0000313" key="1">
    <source>
        <dbReference type="EMBL" id="AGK97412.1"/>
    </source>
</evidence>
<dbReference type="STRING" id="86416.Clopa_2552"/>
<dbReference type="HOGENOM" id="CLU_1831677_0_0_9"/>
<dbReference type="KEGG" id="cpas:Clopa_2552"/>
<name>R4K2S4_CLOPA</name>
<dbReference type="AlphaFoldDB" id="R4K2S4"/>
<organism evidence="1 2">
    <name type="scientific">Clostridium pasteurianum BC1</name>
    <dbReference type="NCBI Taxonomy" id="86416"/>
    <lineage>
        <taxon>Bacteria</taxon>
        <taxon>Bacillati</taxon>
        <taxon>Bacillota</taxon>
        <taxon>Clostridia</taxon>
        <taxon>Eubacteriales</taxon>
        <taxon>Clostridiaceae</taxon>
        <taxon>Clostridium</taxon>
    </lineage>
</organism>
<protein>
    <submittedName>
        <fullName evidence="1">Uncharacterized protein</fullName>
    </submittedName>
</protein>
<evidence type="ECO:0000313" key="2">
    <source>
        <dbReference type="Proteomes" id="UP000013523"/>
    </source>
</evidence>
<gene>
    <name evidence="1" type="ORF">Clopa_2552</name>
</gene>
<reference evidence="1 2" key="1">
    <citation type="submission" date="2012-01" db="EMBL/GenBank/DDBJ databases">
        <title>Complete sequence of chromosome of Clostridium pasteurianum BC1.</title>
        <authorList>
            <consortium name="US DOE Joint Genome Institute"/>
            <person name="Lucas S."/>
            <person name="Han J."/>
            <person name="Lapidus A."/>
            <person name="Cheng J.-F."/>
            <person name="Goodwin L."/>
            <person name="Pitluck S."/>
            <person name="Peters L."/>
            <person name="Mikhailova N."/>
            <person name="Teshima H."/>
            <person name="Detter J.C."/>
            <person name="Han C."/>
            <person name="Tapia R."/>
            <person name="Land M."/>
            <person name="Hauser L."/>
            <person name="Kyrpides N."/>
            <person name="Ivanova N."/>
            <person name="Pagani I."/>
            <person name="Dunn J."/>
            <person name="Taghavi S."/>
            <person name="Francis A."/>
            <person name="van der Lelie D."/>
            <person name="Woyke T."/>
        </authorList>
    </citation>
    <scope>NUCLEOTIDE SEQUENCE [LARGE SCALE GENOMIC DNA]</scope>
    <source>
        <strain evidence="1 2">BC1</strain>
    </source>
</reference>